<dbReference type="AlphaFoldDB" id="A0A0F9SJ04"/>
<reference evidence="1" key="1">
    <citation type="journal article" date="2015" name="Nature">
        <title>Complex archaea that bridge the gap between prokaryotes and eukaryotes.</title>
        <authorList>
            <person name="Spang A."/>
            <person name="Saw J.H."/>
            <person name="Jorgensen S.L."/>
            <person name="Zaremba-Niedzwiedzka K."/>
            <person name="Martijn J."/>
            <person name="Lind A.E."/>
            <person name="van Eijk R."/>
            <person name="Schleper C."/>
            <person name="Guy L."/>
            <person name="Ettema T.J."/>
        </authorList>
    </citation>
    <scope>NUCLEOTIDE SEQUENCE</scope>
</reference>
<name>A0A0F9SJ04_9ZZZZ</name>
<protein>
    <submittedName>
        <fullName evidence="1">Uncharacterized protein</fullName>
    </submittedName>
</protein>
<dbReference type="EMBL" id="LAZR01002497">
    <property type="protein sequence ID" value="KKN29303.1"/>
    <property type="molecule type" value="Genomic_DNA"/>
</dbReference>
<comment type="caution">
    <text evidence="1">The sequence shown here is derived from an EMBL/GenBank/DDBJ whole genome shotgun (WGS) entry which is preliminary data.</text>
</comment>
<sequence length="55" mass="6584">MNFFKVTYYNNSRLRSQIIPADNWDDAFHTAREMIVQHSWELISVEIVPQDETNI</sequence>
<proteinExistence type="predicted"/>
<gene>
    <name evidence="1" type="ORF">LCGC14_0845590</name>
</gene>
<evidence type="ECO:0000313" key="1">
    <source>
        <dbReference type="EMBL" id="KKN29303.1"/>
    </source>
</evidence>
<organism evidence="1">
    <name type="scientific">marine sediment metagenome</name>
    <dbReference type="NCBI Taxonomy" id="412755"/>
    <lineage>
        <taxon>unclassified sequences</taxon>
        <taxon>metagenomes</taxon>
        <taxon>ecological metagenomes</taxon>
    </lineage>
</organism>
<accession>A0A0F9SJ04</accession>